<dbReference type="OrthoDB" id="4243901at2"/>
<gene>
    <name evidence="1" type="ORF">DY245_01070</name>
</gene>
<evidence type="ECO:0000313" key="1">
    <source>
        <dbReference type="EMBL" id="REK92069.1"/>
    </source>
</evidence>
<dbReference type="EMBL" id="QUAC01000008">
    <property type="protein sequence ID" value="REK92069.1"/>
    <property type="molecule type" value="Genomic_DNA"/>
</dbReference>
<proteinExistence type="predicted"/>
<keyword evidence="2" id="KW-1185">Reference proteome</keyword>
<reference evidence="1 2" key="1">
    <citation type="submission" date="2018-08" db="EMBL/GenBank/DDBJ databases">
        <title>Streptomyces NEAU-D10 sp. nov., a novel Actinomycete isolated from soil.</title>
        <authorList>
            <person name="Jin L."/>
        </authorList>
    </citation>
    <scope>NUCLEOTIDE SEQUENCE [LARGE SCALE GENOMIC DNA]</scope>
    <source>
        <strain evidence="1 2">NEAU-D10</strain>
    </source>
</reference>
<comment type="caution">
    <text evidence="1">The sequence shown here is derived from an EMBL/GenBank/DDBJ whole genome shotgun (WGS) entry which is preliminary data.</text>
</comment>
<sequence length="106" mass="11075">MTDPRRVVAKRTENLSPAMPYVRGWAEAKRGAGALAEQLHSAGLGTDFLGLRADVTVFGDGLVCLGPIQPEAGEALARLLVMGLAMEMADHADRQGQPAPPEAPAA</sequence>
<evidence type="ECO:0000313" key="2">
    <source>
        <dbReference type="Proteomes" id="UP000262477"/>
    </source>
</evidence>
<organism evidence="1 2">
    <name type="scientific">Streptomyces inhibens</name>
    <dbReference type="NCBI Taxonomy" id="2293571"/>
    <lineage>
        <taxon>Bacteria</taxon>
        <taxon>Bacillati</taxon>
        <taxon>Actinomycetota</taxon>
        <taxon>Actinomycetes</taxon>
        <taxon>Kitasatosporales</taxon>
        <taxon>Streptomycetaceae</taxon>
        <taxon>Streptomyces</taxon>
    </lineage>
</organism>
<accession>A0A371QBI9</accession>
<name>A0A371QBI9_STRIH</name>
<protein>
    <submittedName>
        <fullName evidence="1">Uncharacterized protein</fullName>
    </submittedName>
</protein>
<dbReference type="Proteomes" id="UP000262477">
    <property type="component" value="Unassembled WGS sequence"/>
</dbReference>
<dbReference type="AlphaFoldDB" id="A0A371QBI9"/>